<evidence type="ECO:0000259" key="2">
    <source>
        <dbReference type="Pfam" id="PF12804"/>
    </source>
</evidence>
<dbReference type="PANTHER" id="PTHR43777">
    <property type="entry name" value="MOLYBDENUM COFACTOR CYTIDYLYLTRANSFERASE"/>
    <property type="match status" value="1"/>
</dbReference>
<dbReference type="InterPro" id="IPR029044">
    <property type="entry name" value="Nucleotide-diphossugar_trans"/>
</dbReference>
<dbReference type="Gene3D" id="3.90.550.10">
    <property type="entry name" value="Spore Coat Polysaccharide Biosynthesis Protein SpsA, Chain A"/>
    <property type="match status" value="1"/>
</dbReference>
<dbReference type="OrthoDB" id="5298023at2"/>
<dbReference type="CDD" id="cd04182">
    <property type="entry name" value="GT_2_like_f"/>
    <property type="match status" value="1"/>
</dbReference>
<dbReference type="AlphaFoldDB" id="A0A346NLJ6"/>
<gene>
    <name evidence="3" type="ORF">D0Y50_08510</name>
</gene>
<evidence type="ECO:0000313" key="3">
    <source>
        <dbReference type="EMBL" id="AXR06403.1"/>
    </source>
</evidence>
<evidence type="ECO:0000313" key="4">
    <source>
        <dbReference type="Proteomes" id="UP000262073"/>
    </source>
</evidence>
<dbReference type="GO" id="GO:0016779">
    <property type="term" value="F:nucleotidyltransferase activity"/>
    <property type="evidence" value="ECO:0007669"/>
    <property type="project" value="UniProtKB-ARBA"/>
</dbReference>
<evidence type="ECO:0000256" key="1">
    <source>
        <dbReference type="ARBA" id="ARBA00022842"/>
    </source>
</evidence>
<name>A0A346NLJ6_9ALTE</name>
<dbReference type="KEGG" id="salm:D0Y50_08510"/>
<keyword evidence="4" id="KW-1185">Reference proteome</keyword>
<accession>A0A346NLJ6</accession>
<reference evidence="3 4" key="1">
    <citation type="submission" date="2018-08" db="EMBL/GenBank/DDBJ databases">
        <title>Salinimonas sediminis sp. nov., a piezophilic bacterium isolated from a deep-sea sediment sample from the New Britain Trench.</title>
        <authorList>
            <person name="Cao J."/>
        </authorList>
    </citation>
    <scope>NUCLEOTIDE SEQUENCE [LARGE SCALE GENOMIC DNA]</scope>
    <source>
        <strain evidence="3 4">N102</strain>
    </source>
</reference>
<keyword evidence="3" id="KW-0808">Transferase</keyword>
<dbReference type="InterPro" id="IPR025877">
    <property type="entry name" value="MobA-like_NTP_Trfase"/>
</dbReference>
<dbReference type="RefSeq" id="WP_117316459.1">
    <property type="nucleotide sequence ID" value="NZ_CP031769.1"/>
</dbReference>
<dbReference type="EMBL" id="CP031769">
    <property type="protein sequence ID" value="AXR06403.1"/>
    <property type="molecule type" value="Genomic_DNA"/>
</dbReference>
<keyword evidence="1" id="KW-0460">Magnesium</keyword>
<dbReference type="Pfam" id="PF12804">
    <property type="entry name" value="NTP_transf_3"/>
    <property type="match status" value="1"/>
</dbReference>
<feature type="domain" description="MobA-like NTP transferase" evidence="2">
    <location>
        <begin position="8"/>
        <end position="169"/>
    </location>
</feature>
<dbReference type="PANTHER" id="PTHR43777:SF1">
    <property type="entry name" value="MOLYBDENUM COFACTOR CYTIDYLYLTRANSFERASE"/>
    <property type="match status" value="1"/>
</dbReference>
<protein>
    <submittedName>
        <fullName evidence="3">Nucleotidyltransferase family protein</fullName>
    </submittedName>
</protein>
<organism evidence="3 4">
    <name type="scientific">Salinimonas sediminis</name>
    <dbReference type="NCBI Taxonomy" id="2303538"/>
    <lineage>
        <taxon>Bacteria</taxon>
        <taxon>Pseudomonadati</taxon>
        <taxon>Pseudomonadota</taxon>
        <taxon>Gammaproteobacteria</taxon>
        <taxon>Alteromonadales</taxon>
        <taxon>Alteromonadaceae</taxon>
        <taxon>Alteromonas/Salinimonas group</taxon>
        <taxon>Salinimonas</taxon>
    </lineage>
</organism>
<dbReference type="Proteomes" id="UP000262073">
    <property type="component" value="Chromosome"/>
</dbReference>
<dbReference type="SUPFAM" id="SSF53448">
    <property type="entry name" value="Nucleotide-diphospho-sugar transferases"/>
    <property type="match status" value="1"/>
</dbReference>
<proteinExistence type="predicted"/>
<sequence>MSVVLGVAILAAGKGRRFGGNKLLATLGSGQCLLDHTLTQCSPLSAVPVVVVSGAYHDALSQHPFSTEISLVHNTHWQQGMSGSIALAVKHMQRQHPEVTHLLITLGDLPLVTTTSLRSLWDVAKTEPATIIASFWEGKATAPAIFPKQYWPVLAQLSGDQGAGMLLREGMAQSPPACIPVPHGEASVDIDTQQNLAALSS</sequence>